<name>A0A9N9QV96_9NEOP</name>
<accession>A0A9N9QV96</accession>
<proteinExistence type="inferred from homology"/>
<dbReference type="Pfam" id="PF00685">
    <property type="entry name" value="Sulfotransfer_1"/>
    <property type="match status" value="2"/>
</dbReference>
<evidence type="ECO:0000256" key="2">
    <source>
        <dbReference type="ARBA" id="ARBA00022679"/>
    </source>
</evidence>
<evidence type="ECO:0000256" key="1">
    <source>
        <dbReference type="ARBA" id="ARBA00005771"/>
    </source>
</evidence>
<evidence type="ECO:0000313" key="5">
    <source>
        <dbReference type="Proteomes" id="UP001153714"/>
    </source>
</evidence>
<sequence length="237" mass="28089">MLYTKFLFAGTTWIQELVWLVLNDFDFAKAEAIPLVDRFPFLEFSMFFNGTKARAKFQHNIKNKAFIDNIYKTVDRVVEMHSPRYIKTHLPLSLLPPDLLDTCKVVYTALEWTPCFDNVKESWEKRNHPNMLFIFYEESLKDLASTVDRVVKFFGKTITDEQRSRVCVHLSFENFKKNKSVNKNIFKELDLLNKDASFVRKGKAGTWRELFDEEMTRQAEQWMADNLRDTDLRYPTV</sequence>
<dbReference type="SUPFAM" id="SSF52540">
    <property type="entry name" value="P-loop containing nucleoside triphosphate hydrolases"/>
    <property type="match status" value="1"/>
</dbReference>
<dbReference type="AlphaFoldDB" id="A0A9N9QV96"/>
<feature type="domain" description="Sulfotransferase" evidence="3">
    <location>
        <begin position="111"/>
        <end position="230"/>
    </location>
</feature>
<keyword evidence="5" id="KW-1185">Reference proteome</keyword>
<evidence type="ECO:0000313" key="4">
    <source>
        <dbReference type="EMBL" id="CAG9783939.1"/>
    </source>
</evidence>
<gene>
    <name evidence="4" type="ORF">DIATSA_LOCUS2069</name>
</gene>
<reference evidence="4" key="2">
    <citation type="submission" date="2022-10" db="EMBL/GenBank/DDBJ databases">
        <authorList>
            <consortium name="ENA_rothamsted_submissions"/>
            <consortium name="culmorum"/>
            <person name="King R."/>
        </authorList>
    </citation>
    <scope>NUCLEOTIDE SEQUENCE</scope>
</reference>
<dbReference type="InterPro" id="IPR000863">
    <property type="entry name" value="Sulfotransferase_dom"/>
</dbReference>
<feature type="domain" description="Sulfotransferase" evidence="3">
    <location>
        <begin position="10"/>
        <end position="108"/>
    </location>
</feature>
<dbReference type="GO" id="GO:0008146">
    <property type="term" value="F:sulfotransferase activity"/>
    <property type="evidence" value="ECO:0007669"/>
    <property type="project" value="InterPro"/>
</dbReference>
<dbReference type="Proteomes" id="UP001153714">
    <property type="component" value="Chromosome 11"/>
</dbReference>
<dbReference type="OrthoDB" id="205623at2759"/>
<protein>
    <recommendedName>
        <fullName evidence="3">Sulfotransferase domain-containing protein</fullName>
    </recommendedName>
</protein>
<comment type="similarity">
    <text evidence="1">Belongs to the sulfotransferase 1 family.</text>
</comment>
<organism evidence="4 5">
    <name type="scientific">Diatraea saccharalis</name>
    <name type="common">sugarcane borer</name>
    <dbReference type="NCBI Taxonomy" id="40085"/>
    <lineage>
        <taxon>Eukaryota</taxon>
        <taxon>Metazoa</taxon>
        <taxon>Ecdysozoa</taxon>
        <taxon>Arthropoda</taxon>
        <taxon>Hexapoda</taxon>
        <taxon>Insecta</taxon>
        <taxon>Pterygota</taxon>
        <taxon>Neoptera</taxon>
        <taxon>Endopterygota</taxon>
        <taxon>Lepidoptera</taxon>
        <taxon>Glossata</taxon>
        <taxon>Ditrysia</taxon>
        <taxon>Pyraloidea</taxon>
        <taxon>Crambidae</taxon>
        <taxon>Crambinae</taxon>
        <taxon>Diatraea</taxon>
    </lineage>
</organism>
<evidence type="ECO:0000259" key="3">
    <source>
        <dbReference type="Pfam" id="PF00685"/>
    </source>
</evidence>
<reference evidence="4" key="1">
    <citation type="submission" date="2021-12" db="EMBL/GenBank/DDBJ databases">
        <authorList>
            <person name="King R."/>
        </authorList>
    </citation>
    <scope>NUCLEOTIDE SEQUENCE</scope>
</reference>
<keyword evidence="2" id="KW-0808">Transferase</keyword>
<dbReference type="EMBL" id="OU893342">
    <property type="protein sequence ID" value="CAG9783939.1"/>
    <property type="molecule type" value="Genomic_DNA"/>
</dbReference>
<dbReference type="InterPro" id="IPR027417">
    <property type="entry name" value="P-loop_NTPase"/>
</dbReference>
<dbReference type="Gene3D" id="3.40.50.300">
    <property type="entry name" value="P-loop containing nucleotide triphosphate hydrolases"/>
    <property type="match status" value="2"/>
</dbReference>
<dbReference type="PANTHER" id="PTHR11783">
    <property type="entry name" value="SULFOTRANSFERASE SULT"/>
    <property type="match status" value="1"/>
</dbReference>